<dbReference type="SUPFAM" id="SSF82714">
    <property type="entry name" value="Multidrug efflux transporter AcrB TolC docking domain, DN and DC subdomains"/>
    <property type="match status" value="2"/>
</dbReference>
<dbReference type="RefSeq" id="WP_070126784.1">
    <property type="nucleotide sequence ID" value="NZ_MDHN01000040.1"/>
</dbReference>
<dbReference type="SUPFAM" id="SSF82866">
    <property type="entry name" value="Multidrug efflux transporter AcrB transmembrane domain"/>
    <property type="match status" value="2"/>
</dbReference>
<feature type="transmembrane region" description="Helical" evidence="1">
    <location>
        <begin position="1009"/>
        <end position="1031"/>
    </location>
</feature>
<evidence type="ECO:0000256" key="1">
    <source>
        <dbReference type="SAM" id="Phobius"/>
    </source>
</evidence>
<name>A0A1E7Z727_9ALTE</name>
<dbReference type="STRING" id="1656094.BFC18_18115"/>
<dbReference type="PANTHER" id="PTHR32063:SF0">
    <property type="entry name" value="SWARMING MOTILITY PROTEIN SWRC"/>
    <property type="match status" value="1"/>
</dbReference>
<keyword evidence="1" id="KW-0812">Transmembrane</keyword>
<dbReference type="Gene3D" id="3.30.70.1440">
    <property type="entry name" value="Multidrug efflux transporter AcrB pore domain"/>
    <property type="match status" value="1"/>
</dbReference>
<reference evidence="2 3" key="1">
    <citation type="submission" date="2016-08" db="EMBL/GenBank/DDBJ databases">
        <authorList>
            <person name="Seilhamer J.J."/>
        </authorList>
    </citation>
    <scope>NUCLEOTIDE SEQUENCE [LARGE SCALE GENOMIC DNA]</scope>
    <source>
        <strain evidence="2 3">KCTC 42603</strain>
    </source>
</reference>
<accession>A0A1E7Z727</accession>
<protein>
    <submittedName>
        <fullName evidence="2">Acriflavin resistance protein</fullName>
    </submittedName>
</protein>
<proteinExistence type="predicted"/>
<sequence length="1042" mass="114023">MNAIIDAAFARTRTVALVFFVLTIAGASAYFAIPKESEPDITIPFIYVSVVYDGIAPEDSERLLVRPLEKELQSIEGLKEMKGTAIQGFASVVMEFEAGFDADQALLDVREKVDLAKAELPPGSEEPRVTEVNLSLFPVLTVMLSGDIPERTLVNIARRLQDEIEALSGVLEVDIAGDREELLEVIIDPVALETYNLSFPDVLNFVSQNNQLVAAGAIDANAGRMVFKVPGVIETMQDLATLPVKKVGNTIVTFDDVATIRRTFKDPTSFARLRGEKAIALEVSKRSGANIIETIADVRNLVELARTQWPETIKVDYLQDKSGEIKSMLGDLENNVLTAIILVMIVIVFALGIRPSILVGMAIPGSFLAAMTVIFFFGMTMNMIVLFSLILVVGMLVDGAIVTIELADRKIAEGEPPKTAFATASKRMAWPIIASTITTLTVFFPLLVWPGLVGEFMSFLPLTVIITLTASLFMALIFIPVLGGVITRKVSVDTQSDTVKFIRMAEKGNLDDIQGWLGRYLRFLKNIVNHPGKSTLAALGIMFMTFVLYGFFGRGVLFFPDIEPEYLQIQVQARGDLSIYERDKLVKKVETFLLQQDNLDSVYARTIGGGGGNESEMPEDVIGVIQLELSDWETRPPASEIMADIREYVETIPGIKVQVRLPDMGPSSGKPVEIVLSGISNDSLIEGTEHILALMEETGGFVDVEDSRPLPSVEWRLNVDRELAAQYNVDVTLLGNVVKLITNGAMLAEYRPDDAEEEVEIRLRFPETFRNIEQLYQLRIPSANGSVPIGNFVTIEPAPKTGRINRLDGARTYTIKAEIAEGELLDQKLKQMREKLIESPLPADVMLSFKGEDEDTQESMTFLSNAFIGSIFLMLIILVTQFNSFYQAFVVLSAIIFSTAGVLIGLMVTSQPFVVVMSGIGTIALAGIVVNNNIVLIDTYNALKSEGMDAKEAILRTAAQRARPVLLTSVTTILGLLPMVFALTIDIVGRNISVGAPSAQWWTVLSSTIAGGLTFATLLTLLLTPALLMLGEKIKSLTSARD</sequence>
<dbReference type="InterPro" id="IPR001036">
    <property type="entry name" value="Acrflvin-R"/>
</dbReference>
<evidence type="ECO:0000313" key="2">
    <source>
        <dbReference type="EMBL" id="OFC69338.1"/>
    </source>
</evidence>
<feature type="transmembrane region" description="Helical" evidence="1">
    <location>
        <begin position="459"/>
        <end position="482"/>
    </location>
</feature>
<gene>
    <name evidence="2" type="ORF">BFC18_18115</name>
</gene>
<comment type="caution">
    <text evidence="2">The sequence shown here is derived from an EMBL/GenBank/DDBJ whole genome shotgun (WGS) entry which is preliminary data.</text>
</comment>
<keyword evidence="3" id="KW-1185">Reference proteome</keyword>
<evidence type="ECO:0000313" key="3">
    <source>
        <dbReference type="Proteomes" id="UP000175691"/>
    </source>
</evidence>
<feature type="transmembrane region" description="Helical" evidence="1">
    <location>
        <begin position="914"/>
        <end position="943"/>
    </location>
</feature>
<keyword evidence="1" id="KW-0472">Membrane</keyword>
<dbReference type="PRINTS" id="PR00702">
    <property type="entry name" value="ACRIFLAVINRP"/>
</dbReference>
<feature type="transmembrane region" description="Helical" evidence="1">
    <location>
        <begin position="428"/>
        <end position="447"/>
    </location>
</feature>
<dbReference type="PANTHER" id="PTHR32063">
    <property type="match status" value="1"/>
</dbReference>
<organism evidence="2 3">
    <name type="scientific">Alteromonas confluentis</name>
    <dbReference type="NCBI Taxonomy" id="1656094"/>
    <lineage>
        <taxon>Bacteria</taxon>
        <taxon>Pseudomonadati</taxon>
        <taxon>Pseudomonadota</taxon>
        <taxon>Gammaproteobacteria</taxon>
        <taxon>Alteromonadales</taxon>
        <taxon>Alteromonadaceae</taxon>
        <taxon>Alteromonas/Salinimonas group</taxon>
        <taxon>Alteromonas</taxon>
    </lineage>
</organism>
<dbReference type="Gene3D" id="1.20.1640.10">
    <property type="entry name" value="Multidrug efflux transporter AcrB transmembrane domain"/>
    <property type="match status" value="2"/>
</dbReference>
<feature type="transmembrane region" description="Helical" evidence="1">
    <location>
        <begin position="384"/>
        <end position="407"/>
    </location>
</feature>
<dbReference type="Gene3D" id="3.30.70.1320">
    <property type="entry name" value="Multidrug efflux transporter AcrB pore domain like"/>
    <property type="match status" value="1"/>
</dbReference>
<dbReference type="InterPro" id="IPR027463">
    <property type="entry name" value="AcrB_DN_DC_subdom"/>
</dbReference>
<dbReference type="EMBL" id="MDHN01000040">
    <property type="protein sequence ID" value="OFC69338.1"/>
    <property type="molecule type" value="Genomic_DNA"/>
</dbReference>
<dbReference type="Proteomes" id="UP000175691">
    <property type="component" value="Unassembled WGS sequence"/>
</dbReference>
<dbReference type="AlphaFoldDB" id="A0A1E7Z727"/>
<feature type="transmembrane region" description="Helical" evidence="1">
    <location>
        <begin position="336"/>
        <end position="353"/>
    </location>
</feature>
<dbReference type="SUPFAM" id="SSF82693">
    <property type="entry name" value="Multidrug efflux transporter AcrB pore domain, PN1, PN2, PC1 and PC2 subdomains"/>
    <property type="match status" value="3"/>
</dbReference>
<dbReference type="Gene3D" id="3.30.2090.10">
    <property type="entry name" value="Multidrug efflux transporter AcrB TolC docking domain, DN and DC subdomains"/>
    <property type="match status" value="2"/>
</dbReference>
<dbReference type="GO" id="GO:0042910">
    <property type="term" value="F:xenobiotic transmembrane transporter activity"/>
    <property type="evidence" value="ECO:0007669"/>
    <property type="project" value="TreeGrafter"/>
</dbReference>
<feature type="transmembrane region" description="Helical" evidence="1">
    <location>
        <begin position="889"/>
        <end position="908"/>
    </location>
</feature>
<dbReference type="GO" id="GO:0005886">
    <property type="term" value="C:plasma membrane"/>
    <property type="evidence" value="ECO:0007669"/>
    <property type="project" value="TreeGrafter"/>
</dbReference>
<dbReference type="Pfam" id="PF00873">
    <property type="entry name" value="ACR_tran"/>
    <property type="match status" value="1"/>
</dbReference>
<feature type="transmembrane region" description="Helical" evidence="1">
    <location>
        <begin position="862"/>
        <end position="882"/>
    </location>
</feature>
<feature type="transmembrane region" description="Helical" evidence="1">
    <location>
        <begin position="535"/>
        <end position="552"/>
    </location>
</feature>
<dbReference type="Gene3D" id="3.30.70.1430">
    <property type="entry name" value="Multidrug efflux transporter AcrB pore domain"/>
    <property type="match status" value="2"/>
</dbReference>
<feature type="transmembrane region" description="Helical" evidence="1">
    <location>
        <begin position="964"/>
        <end position="989"/>
    </location>
</feature>
<keyword evidence="1" id="KW-1133">Transmembrane helix</keyword>
<dbReference type="OrthoDB" id="5287122at2"/>
<feature type="transmembrane region" description="Helical" evidence="1">
    <location>
        <begin position="358"/>
        <end position="378"/>
    </location>
</feature>